<name>A0A1Z5TB63_HORWE</name>
<dbReference type="OrthoDB" id="5403729at2759"/>
<dbReference type="Proteomes" id="UP000194280">
    <property type="component" value="Unassembled WGS sequence"/>
</dbReference>
<organism evidence="1 2">
    <name type="scientific">Hortaea werneckii EXF-2000</name>
    <dbReference type="NCBI Taxonomy" id="1157616"/>
    <lineage>
        <taxon>Eukaryota</taxon>
        <taxon>Fungi</taxon>
        <taxon>Dikarya</taxon>
        <taxon>Ascomycota</taxon>
        <taxon>Pezizomycotina</taxon>
        <taxon>Dothideomycetes</taxon>
        <taxon>Dothideomycetidae</taxon>
        <taxon>Mycosphaerellales</taxon>
        <taxon>Teratosphaeriaceae</taxon>
        <taxon>Hortaea</taxon>
    </lineage>
</organism>
<dbReference type="InParanoid" id="A0A1Z5TB63"/>
<gene>
    <name evidence="1" type="ORF">BTJ68_07080</name>
</gene>
<reference evidence="1 2" key="1">
    <citation type="submission" date="2017-01" db="EMBL/GenBank/DDBJ databases">
        <title>The recent genome duplication of the halophilic yeast Hortaea werneckii: insights from long-read sequencing.</title>
        <authorList>
            <person name="Sinha S."/>
            <person name="Flibotte S."/>
            <person name="Neira M."/>
            <person name="Lenassi M."/>
            <person name="Gostincar C."/>
            <person name="Stajich J.E."/>
            <person name="Nislow C.E."/>
        </authorList>
    </citation>
    <scope>NUCLEOTIDE SEQUENCE [LARGE SCALE GENOMIC DNA]</scope>
    <source>
        <strain evidence="1 2">EXF-2000</strain>
    </source>
</reference>
<dbReference type="VEuPathDB" id="FungiDB:BTJ68_07080"/>
<keyword evidence="2" id="KW-1185">Reference proteome</keyword>
<protein>
    <submittedName>
        <fullName evidence="1">Uncharacterized protein</fullName>
    </submittedName>
</protein>
<dbReference type="EMBL" id="MUNK01000079">
    <property type="protein sequence ID" value="OTA33228.1"/>
    <property type="molecule type" value="Genomic_DNA"/>
</dbReference>
<sequence length="129" mass="14213">MSEKTAADTLALLEERIRRIDHLLHGHATLPSSLHEKDQDPEFPPASATARLRKLECSLNSLLDRSPAAQQAVALQKSHPQLFSSHPTTPNDLPTSTLATLVLAHNHLYTQLSTQLTQLQSTLSRTQPP</sequence>
<proteinExistence type="predicted"/>
<comment type="caution">
    <text evidence="1">The sequence shown here is derived from an EMBL/GenBank/DDBJ whole genome shotgun (WGS) entry which is preliminary data.</text>
</comment>
<accession>A0A1Z5TB63</accession>
<dbReference type="AlphaFoldDB" id="A0A1Z5TB63"/>
<evidence type="ECO:0000313" key="1">
    <source>
        <dbReference type="EMBL" id="OTA33228.1"/>
    </source>
</evidence>
<evidence type="ECO:0000313" key="2">
    <source>
        <dbReference type="Proteomes" id="UP000194280"/>
    </source>
</evidence>